<dbReference type="Pfam" id="PF03704">
    <property type="entry name" value="BTAD"/>
    <property type="match status" value="1"/>
</dbReference>
<dbReference type="Gene3D" id="3.40.50.300">
    <property type="entry name" value="P-loop containing nucleotide triphosphate hydrolases"/>
    <property type="match status" value="1"/>
</dbReference>
<dbReference type="AlphaFoldDB" id="A0A6M4GYR9"/>
<dbReference type="InterPro" id="IPR027417">
    <property type="entry name" value="P-loop_NTPase"/>
</dbReference>
<dbReference type="PANTHER" id="PTHR47691">
    <property type="entry name" value="REGULATOR-RELATED"/>
    <property type="match status" value="1"/>
</dbReference>
<dbReference type="PRINTS" id="PR00364">
    <property type="entry name" value="DISEASERSIST"/>
</dbReference>
<protein>
    <recommendedName>
        <fullName evidence="2">Bacterial transcriptional activator domain-containing protein</fullName>
    </recommendedName>
</protein>
<dbReference type="PANTHER" id="PTHR47691:SF3">
    <property type="entry name" value="HTH-TYPE TRANSCRIPTIONAL REGULATOR RV0890C-RELATED"/>
    <property type="match status" value="1"/>
</dbReference>
<sequence length="1049" mass="113077">METSLKLRLLGRPVFEAEGRELACNAQKAVWLAAYVFLTKVAQPRPRLAALLWGGAGQRHALGSLRVALTKLPAPVLKHLSVTRDTVAPTPGVDVDVETFTALASSDEVESLRSAVALYRGDLLQDIGQDLAPEFADWLFAERNRLRTIAADAHVKLARRLHSLGERDRAREVADAWLRLDPANEAMHRLLMTWLSQGAGGDQALAHYEVYRRARAVAHGAAPSEEMSSLAERLRQGAGAAPREMPPRIGAATSFFGRTDELAELRGLLADPTCRLLTLLGMGGVGKTRLSMALAEMEGPAFPDGTYVVGLDDLQDPRLFAQTLARACGLQPAASASPLSTVCGFLRERNALVVLDNLEHLVGEPGDPHGLAAQIATLLRETGSQLKVLATSRETLHLQEEWSYELSGLAYPASDAVDDAQNYPAVQFFAQRARQAYVGFSLAAELPNVVKVCEALEGLPLGLELAASWVRNVPCAEIASSLRERAQELRSRHVNRAARHQTLGAVVAYSWERLPAEQREALSGLGALHGSFSREAAEHVAQASLRTLTALTEKSLLSRVSAGRWHQHEVVRQYAWDQHGTTAKARAVRQASVLKRRDSFYLEFLRNAQARLDGPEESEGLAEIEAESANIRRAWESGAASASVGALDAAAPTWFDFLECRTYTAEGLRAAEAWLDAAHRAGDGASATRAMIRRGVFLRFSGDNPGSLAALDEALAAMEGLDDAKPDRSQAHAGKSFTLFLMGRLEEAERSGAESLALAEAIGDKALIASACRVRGLALVQLGRREEGRDIERRSLEAATSLGKPSMVAAAHNNLALAENHLGNYASAEAGYESALDLWRLAGNTLNVGRAMHNLGAVATRKGDYAQALDRYQAALEHLRRAGDRNLIALNLMSQGDAMVRIGRPRDAMAPLEQALMMAEHDGNMLPALDARIVLAQAALALGDRPSATYHLVAAFEGGKRHHFTNVLADAVIVAARMLVELGPPERERAFGWAHAVAQLPGVSVTVRRDALALEAELSPAFSAAVRAAAKKRDLSELVTEARGALAEA</sequence>
<keyword evidence="1" id="KW-0802">TPR repeat</keyword>
<name>A0A6M4GYR9_9PROT</name>
<accession>A0A6M4GYR9</accession>
<organism evidence="3 4">
    <name type="scientific">Usitatibacter rugosus</name>
    <dbReference type="NCBI Taxonomy" id="2732067"/>
    <lineage>
        <taxon>Bacteria</taxon>
        <taxon>Pseudomonadati</taxon>
        <taxon>Pseudomonadota</taxon>
        <taxon>Betaproteobacteria</taxon>
        <taxon>Nitrosomonadales</taxon>
        <taxon>Usitatibacteraceae</taxon>
        <taxon>Usitatibacter</taxon>
    </lineage>
</organism>
<dbReference type="InterPro" id="IPR011990">
    <property type="entry name" value="TPR-like_helical_dom_sf"/>
</dbReference>
<evidence type="ECO:0000313" key="4">
    <source>
        <dbReference type="Proteomes" id="UP000501534"/>
    </source>
</evidence>
<evidence type="ECO:0000259" key="2">
    <source>
        <dbReference type="SMART" id="SM01043"/>
    </source>
</evidence>
<dbReference type="RefSeq" id="WP_171093172.1">
    <property type="nucleotide sequence ID" value="NZ_CP053069.1"/>
</dbReference>
<dbReference type="SUPFAM" id="SSF52540">
    <property type="entry name" value="P-loop containing nucleoside triphosphate hydrolases"/>
    <property type="match status" value="1"/>
</dbReference>
<dbReference type="Pfam" id="PF13424">
    <property type="entry name" value="TPR_12"/>
    <property type="match status" value="1"/>
</dbReference>
<dbReference type="KEGG" id="uru:DSM104443_02733"/>
<evidence type="ECO:0000256" key="1">
    <source>
        <dbReference type="PROSITE-ProRule" id="PRU00339"/>
    </source>
</evidence>
<dbReference type="InterPro" id="IPR005158">
    <property type="entry name" value="BTAD"/>
</dbReference>
<feature type="domain" description="Bacterial transcriptional activator" evidence="2">
    <location>
        <begin position="95"/>
        <end position="235"/>
    </location>
</feature>
<reference evidence="3 4" key="1">
    <citation type="submission" date="2020-04" db="EMBL/GenBank/DDBJ databases">
        <title>Usitatibacter rugosus gen. nov., sp. nov. and Usitatibacter palustris sp. nov., novel members of Usitatibacteraceae fam. nov. within the order Nitrosomonadales isolated from soil.</title>
        <authorList>
            <person name="Huber K.J."/>
            <person name="Neumann-Schaal M."/>
            <person name="Geppert A."/>
            <person name="Luckner M."/>
            <person name="Wanner G."/>
            <person name="Overmann J."/>
        </authorList>
    </citation>
    <scope>NUCLEOTIDE SEQUENCE [LARGE SCALE GENOMIC DNA]</scope>
    <source>
        <strain evidence="3 4">0125_3</strain>
    </source>
</reference>
<dbReference type="PROSITE" id="PS50005">
    <property type="entry name" value="TPR"/>
    <property type="match status" value="1"/>
</dbReference>
<dbReference type="SMART" id="SM00028">
    <property type="entry name" value="TPR"/>
    <property type="match status" value="6"/>
</dbReference>
<dbReference type="Proteomes" id="UP000501534">
    <property type="component" value="Chromosome"/>
</dbReference>
<dbReference type="SMART" id="SM01043">
    <property type="entry name" value="BTAD"/>
    <property type="match status" value="1"/>
</dbReference>
<dbReference type="EMBL" id="CP053069">
    <property type="protein sequence ID" value="QJR11654.1"/>
    <property type="molecule type" value="Genomic_DNA"/>
</dbReference>
<evidence type="ECO:0000313" key="3">
    <source>
        <dbReference type="EMBL" id="QJR11654.1"/>
    </source>
</evidence>
<dbReference type="InterPro" id="IPR019734">
    <property type="entry name" value="TPR_rpt"/>
</dbReference>
<gene>
    <name evidence="3" type="ORF">DSM104443_02733</name>
</gene>
<proteinExistence type="predicted"/>
<dbReference type="SUPFAM" id="SSF48452">
    <property type="entry name" value="TPR-like"/>
    <property type="match status" value="3"/>
</dbReference>
<keyword evidence="4" id="KW-1185">Reference proteome</keyword>
<feature type="repeat" description="TPR" evidence="1">
    <location>
        <begin position="849"/>
        <end position="882"/>
    </location>
</feature>
<dbReference type="Gene3D" id="1.25.40.10">
    <property type="entry name" value="Tetratricopeptide repeat domain"/>
    <property type="match status" value="2"/>
</dbReference>